<name>A0AAV1FNZ9_XYRNO</name>
<sequence length="310" mass="35773">MPPVTIKRAIVETLEDLKKEDFDKFCAQLRDRREEPRVSYRAVEGKTPWQIADVLVSNFTEEKALLVTLELLRQIKCNEEAKTLESKTSTCVCKGDSTLHRRLTRELNLKTPEEALKHAPHHPLQAAGQGGPRKRKLTAEEKACVFSDGGNPGRERLRFGKYKGKTFKWLLKNDAAHIVASHRMEKESTLQQGRWTANKDSLTKYAEAYPKVMEEVKFKCAGEAPVGFGKNKKELLKNLYESKDEDKISYVDYLRTMKSTCTEGSRMEKAIQYILWRDQGPYPNYQRTAKTDHKVKEEPPMRQRQGQQRL</sequence>
<evidence type="ECO:0000313" key="3">
    <source>
        <dbReference type="EMBL" id="CAJ1062825.1"/>
    </source>
</evidence>
<dbReference type="EMBL" id="OY660871">
    <property type="protein sequence ID" value="CAJ1062825.1"/>
    <property type="molecule type" value="Genomic_DNA"/>
</dbReference>
<feature type="domain" description="Pyrin" evidence="2">
    <location>
        <begin position="1"/>
        <end position="90"/>
    </location>
</feature>
<feature type="compositionally biased region" description="Basic and acidic residues" evidence="1">
    <location>
        <begin position="289"/>
        <end position="301"/>
    </location>
</feature>
<protein>
    <submittedName>
        <fullName evidence="3">Uncharacterized protein LOC119496737 isoform X2</fullName>
    </submittedName>
</protein>
<dbReference type="SMART" id="SM01289">
    <property type="entry name" value="PYRIN"/>
    <property type="match status" value="1"/>
</dbReference>
<dbReference type="Proteomes" id="UP001178508">
    <property type="component" value="Chromosome 8"/>
</dbReference>
<dbReference type="InterPro" id="IPR004020">
    <property type="entry name" value="DAPIN"/>
</dbReference>
<evidence type="ECO:0000259" key="2">
    <source>
        <dbReference type="PROSITE" id="PS50824"/>
    </source>
</evidence>
<dbReference type="InterPro" id="IPR011029">
    <property type="entry name" value="DEATH-like_dom_sf"/>
</dbReference>
<gene>
    <name evidence="3" type="ORF">XNOV1_A020606</name>
</gene>
<proteinExistence type="predicted"/>
<dbReference type="Gene3D" id="1.10.533.10">
    <property type="entry name" value="Death Domain, Fas"/>
    <property type="match status" value="1"/>
</dbReference>
<dbReference type="PROSITE" id="PS50824">
    <property type="entry name" value="DAPIN"/>
    <property type="match status" value="1"/>
</dbReference>
<reference evidence="3" key="1">
    <citation type="submission" date="2023-08" db="EMBL/GenBank/DDBJ databases">
        <authorList>
            <person name="Alioto T."/>
            <person name="Alioto T."/>
            <person name="Gomez Garrido J."/>
        </authorList>
    </citation>
    <scope>NUCLEOTIDE SEQUENCE</scope>
</reference>
<accession>A0AAV1FNZ9</accession>
<evidence type="ECO:0000256" key="1">
    <source>
        <dbReference type="SAM" id="MobiDB-lite"/>
    </source>
</evidence>
<dbReference type="Pfam" id="PF02758">
    <property type="entry name" value="PYRIN"/>
    <property type="match status" value="1"/>
</dbReference>
<dbReference type="SUPFAM" id="SSF47986">
    <property type="entry name" value="DEATH domain"/>
    <property type="match status" value="1"/>
</dbReference>
<organism evidence="3 4">
    <name type="scientific">Xyrichtys novacula</name>
    <name type="common">Pearly razorfish</name>
    <name type="synonym">Hemipteronotus novacula</name>
    <dbReference type="NCBI Taxonomy" id="13765"/>
    <lineage>
        <taxon>Eukaryota</taxon>
        <taxon>Metazoa</taxon>
        <taxon>Chordata</taxon>
        <taxon>Craniata</taxon>
        <taxon>Vertebrata</taxon>
        <taxon>Euteleostomi</taxon>
        <taxon>Actinopterygii</taxon>
        <taxon>Neopterygii</taxon>
        <taxon>Teleostei</taxon>
        <taxon>Neoteleostei</taxon>
        <taxon>Acanthomorphata</taxon>
        <taxon>Eupercaria</taxon>
        <taxon>Labriformes</taxon>
        <taxon>Labridae</taxon>
        <taxon>Xyrichtys</taxon>
    </lineage>
</organism>
<dbReference type="AlphaFoldDB" id="A0AAV1FNZ9"/>
<feature type="region of interest" description="Disordered" evidence="1">
    <location>
        <begin position="281"/>
        <end position="310"/>
    </location>
</feature>
<evidence type="ECO:0000313" key="4">
    <source>
        <dbReference type="Proteomes" id="UP001178508"/>
    </source>
</evidence>
<keyword evidence="4" id="KW-1185">Reference proteome</keyword>